<evidence type="ECO:0000313" key="2">
    <source>
        <dbReference type="EMBL" id="SBV92792.1"/>
    </source>
</evidence>
<keyword evidence="1" id="KW-0732">Signal</keyword>
<dbReference type="InterPro" id="IPR050767">
    <property type="entry name" value="Sel1_AlgK"/>
</dbReference>
<dbReference type="InterPro" id="IPR011990">
    <property type="entry name" value="TPR-like_helical_dom_sf"/>
</dbReference>
<accession>A0A212J006</accession>
<dbReference type="AlphaFoldDB" id="A0A212J006"/>
<gene>
    <name evidence="2" type="ORF">KL86DPRO_10420</name>
</gene>
<evidence type="ECO:0000256" key="1">
    <source>
        <dbReference type="SAM" id="SignalP"/>
    </source>
</evidence>
<dbReference type="SUPFAM" id="SSF81901">
    <property type="entry name" value="HCP-like"/>
    <property type="match status" value="1"/>
</dbReference>
<feature type="chain" id="PRO_5011967704" evidence="1">
    <location>
        <begin position="23"/>
        <end position="316"/>
    </location>
</feature>
<sequence length="316" mass="33544">MKKFTITLALVFGLICGFPAIGPGAEKPVSPAPAPSLTEAAVRAAAEKGDPAAQYELGLALVKPIPPHFGPVKEGAEAVIWLEKSAGQGNMDAAFLLGYIYQYGTGVAKDVGKSVAWLTKAADAGNESAMITLAATYKVGDGVMKDKVKARNLYAKAAEKGNNNARTALATMYMDGDGVHKDGKLALAWFTRAVKDGHAPAMLGLGNLYAKKDLGLLNGPKALYWTHRAVAGGYVPAVYALGLLYRDGVGTVAPDAYQAYLWLGLTFELSGPHTEMPYWFENAARVLSPEQKKKADDEIDVWLKKGPPAPPAKEPQ</sequence>
<dbReference type="PANTHER" id="PTHR11102:SF160">
    <property type="entry name" value="ERAD-ASSOCIATED E3 UBIQUITIN-PROTEIN LIGASE COMPONENT HRD3"/>
    <property type="match status" value="1"/>
</dbReference>
<dbReference type="SMART" id="SM00671">
    <property type="entry name" value="SEL1"/>
    <property type="match status" value="6"/>
</dbReference>
<reference evidence="2" key="1">
    <citation type="submission" date="2016-04" db="EMBL/GenBank/DDBJ databases">
        <authorList>
            <person name="Evans L.H."/>
            <person name="Alamgir A."/>
            <person name="Owens N."/>
            <person name="Weber N.D."/>
            <person name="Virtaneva K."/>
            <person name="Barbian K."/>
            <person name="Babar A."/>
            <person name="Rosenke K."/>
        </authorList>
    </citation>
    <scope>NUCLEOTIDE SEQUENCE</scope>
    <source>
        <strain evidence="2">86</strain>
    </source>
</reference>
<protein>
    <submittedName>
        <fullName evidence="2">Putative Beta-lactamase</fullName>
        <ecNumber evidence="2">3.5.2.6</ecNumber>
    </submittedName>
</protein>
<dbReference type="EC" id="3.5.2.6" evidence="2"/>
<dbReference type="Gene3D" id="1.25.40.10">
    <property type="entry name" value="Tetratricopeptide repeat domain"/>
    <property type="match status" value="2"/>
</dbReference>
<dbReference type="GO" id="GO:0008800">
    <property type="term" value="F:beta-lactamase activity"/>
    <property type="evidence" value="ECO:0007669"/>
    <property type="project" value="UniProtKB-EC"/>
</dbReference>
<feature type="signal peptide" evidence="1">
    <location>
        <begin position="1"/>
        <end position="22"/>
    </location>
</feature>
<organism evidence="2">
    <name type="scientific">uncultured delta proteobacterium</name>
    <dbReference type="NCBI Taxonomy" id="34034"/>
    <lineage>
        <taxon>Bacteria</taxon>
        <taxon>Deltaproteobacteria</taxon>
        <taxon>environmental samples</taxon>
    </lineage>
</organism>
<dbReference type="InterPro" id="IPR006597">
    <property type="entry name" value="Sel1-like"/>
</dbReference>
<name>A0A212J006_9DELT</name>
<dbReference type="EMBL" id="FLUQ01000001">
    <property type="protein sequence ID" value="SBV92792.1"/>
    <property type="molecule type" value="Genomic_DNA"/>
</dbReference>
<dbReference type="Pfam" id="PF08238">
    <property type="entry name" value="Sel1"/>
    <property type="match status" value="6"/>
</dbReference>
<proteinExistence type="predicted"/>
<keyword evidence="2" id="KW-0378">Hydrolase</keyword>
<dbReference type="PANTHER" id="PTHR11102">
    <property type="entry name" value="SEL-1-LIKE PROTEIN"/>
    <property type="match status" value="1"/>
</dbReference>